<comment type="caution">
    <text evidence="1">The sequence shown here is derived from an EMBL/GenBank/DDBJ whole genome shotgun (WGS) entry which is preliminary data.</text>
</comment>
<dbReference type="EMBL" id="CAXDID020000155">
    <property type="protein sequence ID" value="CAL6042801.1"/>
    <property type="molecule type" value="Genomic_DNA"/>
</dbReference>
<dbReference type="Proteomes" id="UP001642409">
    <property type="component" value="Unassembled WGS sequence"/>
</dbReference>
<name>A0ABP1JNJ7_9EUKA</name>
<sequence>MYSNIQVYIISLRGSHFRLQWVGQIAYKGVGQKSCVLPLETKVMQSSNVIFYIQYYLKYILFNQHLTVKNIFIQSPLPFNNQMTSQNVCLNQEQVDIIRKQKLSFYQEDYNIVLSFITDLFQKNNIYNIFQNKKQPIDQFLFIQSNCQKQNSDEWGRLFSFFINMQPEDITQTQQEVETNLFQILNIAQQLGIEVTNGLDYEVQQQLEDHLDSELGQQLNLFEILVDYVKKNIEIGYYQAFQMREMLIQQPSANISLQRSNLHTSLKQVQIMDQLPLNSIIQECEATNKKKLALTTYLFMSTTQQLVSNIIFQFIQCQINNKINQQYICYFFETDSFHQFIIQAEEAPDPSLNVSSRAGCEQSC</sequence>
<protein>
    <submittedName>
        <fullName evidence="1">Uncharacterized protein</fullName>
    </submittedName>
</protein>
<organism evidence="1 2">
    <name type="scientific">Hexamita inflata</name>
    <dbReference type="NCBI Taxonomy" id="28002"/>
    <lineage>
        <taxon>Eukaryota</taxon>
        <taxon>Metamonada</taxon>
        <taxon>Diplomonadida</taxon>
        <taxon>Hexamitidae</taxon>
        <taxon>Hexamitinae</taxon>
        <taxon>Hexamita</taxon>
    </lineage>
</organism>
<keyword evidence="2" id="KW-1185">Reference proteome</keyword>
<evidence type="ECO:0000313" key="2">
    <source>
        <dbReference type="Proteomes" id="UP001642409"/>
    </source>
</evidence>
<accession>A0ABP1JNJ7</accession>
<gene>
    <name evidence="1" type="ORF">HINF_LOCUS39764</name>
</gene>
<proteinExistence type="predicted"/>
<evidence type="ECO:0000313" key="1">
    <source>
        <dbReference type="EMBL" id="CAL6042801.1"/>
    </source>
</evidence>
<reference evidence="1 2" key="1">
    <citation type="submission" date="2024-07" db="EMBL/GenBank/DDBJ databases">
        <authorList>
            <person name="Akdeniz Z."/>
        </authorList>
    </citation>
    <scope>NUCLEOTIDE SEQUENCE [LARGE SCALE GENOMIC DNA]</scope>
</reference>